<feature type="transmembrane region" description="Helical" evidence="1">
    <location>
        <begin position="225"/>
        <end position="241"/>
    </location>
</feature>
<protein>
    <submittedName>
        <fullName evidence="2">Uncharacterized protein</fullName>
    </submittedName>
</protein>
<dbReference type="PATRIC" id="fig|189381.12.peg.1700"/>
<feature type="transmembrane region" description="Helical" evidence="1">
    <location>
        <begin position="72"/>
        <end position="92"/>
    </location>
</feature>
<name>A0A0M0GQW8_9BACI</name>
<evidence type="ECO:0000313" key="3">
    <source>
        <dbReference type="Proteomes" id="UP000037405"/>
    </source>
</evidence>
<evidence type="ECO:0000256" key="1">
    <source>
        <dbReference type="SAM" id="Phobius"/>
    </source>
</evidence>
<feature type="transmembrane region" description="Helical" evidence="1">
    <location>
        <begin position="123"/>
        <end position="140"/>
    </location>
</feature>
<feature type="transmembrane region" description="Helical" evidence="1">
    <location>
        <begin position="247"/>
        <end position="267"/>
    </location>
</feature>
<reference evidence="3" key="1">
    <citation type="submission" date="2015-07" db="EMBL/GenBank/DDBJ databases">
        <title>Fjat-14235 jcm11544.</title>
        <authorList>
            <person name="Liu B."/>
            <person name="Wang J."/>
            <person name="Zhu Y."/>
            <person name="Liu G."/>
            <person name="Chen Q."/>
            <person name="Chen Z."/>
            <person name="Lan J."/>
            <person name="Che J."/>
            <person name="Ge C."/>
            <person name="Shi H."/>
            <person name="Pan Z."/>
            <person name="Liu X."/>
        </authorList>
    </citation>
    <scope>NUCLEOTIDE SEQUENCE [LARGE SCALE GENOMIC DNA]</scope>
    <source>
        <strain evidence="3">JCM 11544</strain>
    </source>
</reference>
<dbReference type="RefSeq" id="WP_053427496.1">
    <property type="nucleotide sequence ID" value="NZ_JAUKEF010000001.1"/>
</dbReference>
<keyword evidence="1" id="KW-0472">Membrane</keyword>
<sequence>MTNSLPFLILVILSLMVLGFLMMTNRDQAGRIIVFWLFISGLAYVFEFLIFILGGSYEYDPAILSNQYNDSVLGSISSQAFSVPISLTVIAVKRLKFGWILLIIALFYFIETWFVSVGIYQHFWWKSIYTSIFLLLGAYLSKKWWMRMADPGLEKLHFITLYFSLSVLTLSISWILSPLLDLYKIPLSLFSDEMRNSITGNSIYSWVCNYLYTLNIFYRPNSTGAFWITLLILMTLDYGLIHFNFLAIRGMGGIFTLPLFHIAMLLLGKKLFDWYGHELKKTAEH</sequence>
<feature type="transmembrane region" description="Helical" evidence="1">
    <location>
        <begin position="200"/>
        <end position="218"/>
    </location>
</feature>
<dbReference type="EMBL" id="LGUE01000001">
    <property type="protein sequence ID" value="KON92320.1"/>
    <property type="molecule type" value="Genomic_DNA"/>
</dbReference>
<feature type="transmembrane region" description="Helical" evidence="1">
    <location>
        <begin position="6"/>
        <end position="25"/>
    </location>
</feature>
<comment type="caution">
    <text evidence="2">The sequence shown here is derived from an EMBL/GenBank/DDBJ whole genome shotgun (WGS) entry which is preliminary data.</text>
</comment>
<dbReference type="OrthoDB" id="1680238at2"/>
<evidence type="ECO:0000313" key="2">
    <source>
        <dbReference type="EMBL" id="KON92320.1"/>
    </source>
</evidence>
<keyword evidence="1" id="KW-1133">Transmembrane helix</keyword>
<gene>
    <name evidence="2" type="ORF">AF331_07700</name>
</gene>
<feature type="transmembrane region" description="Helical" evidence="1">
    <location>
        <begin position="161"/>
        <end position="180"/>
    </location>
</feature>
<keyword evidence="3" id="KW-1185">Reference proteome</keyword>
<dbReference type="Proteomes" id="UP000037405">
    <property type="component" value="Unassembled WGS sequence"/>
</dbReference>
<feature type="transmembrane region" description="Helical" evidence="1">
    <location>
        <begin position="99"/>
        <end position="117"/>
    </location>
</feature>
<accession>A0A0M0GQW8</accession>
<proteinExistence type="predicted"/>
<keyword evidence="1" id="KW-0812">Transmembrane</keyword>
<organism evidence="2 3">
    <name type="scientific">Rossellomorea marisflavi</name>
    <dbReference type="NCBI Taxonomy" id="189381"/>
    <lineage>
        <taxon>Bacteria</taxon>
        <taxon>Bacillati</taxon>
        <taxon>Bacillota</taxon>
        <taxon>Bacilli</taxon>
        <taxon>Bacillales</taxon>
        <taxon>Bacillaceae</taxon>
        <taxon>Rossellomorea</taxon>
    </lineage>
</organism>
<dbReference type="AlphaFoldDB" id="A0A0M0GQW8"/>
<feature type="transmembrane region" description="Helical" evidence="1">
    <location>
        <begin position="32"/>
        <end position="52"/>
    </location>
</feature>